<keyword evidence="2" id="KW-0809">Transit peptide</keyword>
<dbReference type="Pfam" id="PF01161">
    <property type="entry name" value="PBP"/>
    <property type="match status" value="1"/>
</dbReference>
<evidence type="ECO:0000256" key="2">
    <source>
        <dbReference type="ARBA" id="ARBA00022946"/>
    </source>
</evidence>
<dbReference type="InterPro" id="IPR036610">
    <property type="entry name" value="PEBP-like_sf"/>
</dbReference>
<keyword evidence="10" id="KW-1185">Reference proteome</keyword>
<comment type="similarity">
    <text evidence="7">Belongs to the phosphatidylethanolamine-binding protein family. Mitochondrion-specific ribosomal protein mL38 subfamily.</text>
</comment>
<dbReference type="Proteomes" id="UP000694865">
    <property type="component" value="Unplaced"/>
</dbReference>
<gene>
    <name evidence="11" type="primary">LOC100368324</name>
</gene>
<keyword evidence="4" id="KW-0175">Coiled coil</keyword>
<evidence type="ECO:0000256" key="1">
    <source>
        <dbReference type="ARBA" id="ARBA00004173"/>
    </source>
</evidence>
<keyword evidence="6" id="KW-0687">Ribonucleoprotein</keyword>
<proteinExistence type="inferred from homology"/>
<reference evidence="11" key="1">
    <citation type="submission" date="2025-08" db="UniProtKB">
        <authorList>
            <consortium name="RefSeq"/>
        </authorList>
    </citation>
    <scope>IDENTIFICATION</scope>
    <source>
        <tissue evidence="11">Testes</tissue>
    </source>
</reference>
<accession>A0ABM0GNH8</accession>
<evidence type="ECO:0000313" key="11">
    <source>
        <dbReference type="RefSeq" id="XP_002733854.2"/>
    </source>
</evidence>
<dbReference type="SUPFAM" id="SSF49777">
    <property type="entry name" value="PEBP-like"/>
    <property type="match status" value="1"/>
</dbReference>
<dbReference type="RefSeq" id="XP_002733854.2">
    <property type="nucleotide sequence ID" value="XM_002733808.2"/>
</dbReference>
<evidence type="ECO:0000256" key="3">
    <source>
        <dbReference type="ARBA" id="ARBA00022980"/>
    </source>
</evidence>
<evidence type="ECO:0000256" key="7">
    <source>
        <dbReference type="ARBA" id="ARBA00038016"/>
    </source>
</evidence>
<comment type="subcellular location">
    <subcellularLocation>
        <location evidence="1">Mitochondrion</location>
    </subcellularLocation>
</comment>
<dbReference type="InterPro" id="IPR035810">
    <property type="entry name" value="PEBP_euk"/>
</dbReference>
<evidence type="ECO:0000256" key="6">
    <source>
        <dbReference type="ARBA" id="ARBA00023274"/>
    </source>
</evidence>
<evidence type="ECO:0000313" key="10">
    <source>
        <dbReference type="Proteomes" id="UP000694865"/>
    </source>
</evidence>
<dbReference type="PANTHER" id="PTHR11362:SF133">
    <property type="entry name" value="LARGE RIBOSOMAL SUBUNIT PROTEIN ML38"/>
    <property type="match status" value="1"/>
</dbReference>
<organism evidence="10 11">
    <name type="scientific">Saccoglossus kowalevskii</name>
    <name type="common">Acorn worm</name>
    <dbReference type="NCBI Taxonomy" id="10224"/>
    <lineage>
        <taxon>Eukaryota</taxon>
        <taxon>Metazoa</taxon>
        <taxon>Hemichordata</taxon>
        <taxon>Enteropneusta</taxon>
        <taxon>Harrimaniidae</taxon>
        <taxon>Saccoglossus</taxon>
    </lineage>
</organism>
<keyword evidence="3" id="KW-0689">Ribosomal protein</keyword>
<keyword evidence="5" id="KW-0496">Mitochondrion</keyword>
<dbReference type="InterPro" id="IPR008914">
    <property type="entry name" value="PEBP"/>
</dbReference>
<evidence type="ECO:0000256" key="8">
    <source>
        <dbReference type="ARBA" id="ARBA00039444"/>
    </source>
</evidence>
<dbReference type="GeneID" id="100368324"/>
<dbReference type="Gene3D" id="3.90.280.10">
    <property type="entry name" value="PEBP-like"/>
    <property type="match status" value="1"/>
</dbReference>
<name>A0ABM0GNH8_SACKO</name>
<dbReference type="PANTHER" id="PTHR11362">
    <property type="entry name" value="PHOSPHATIDYLETHANOLAMINE-BINDING PROTEIN"/>
    <property type="match status" value="1"/>
</dbReference>
<evidence type="ECO:0000256" key="5">
    <source>
        <dbReference type="ARBA" id="ARBA00023128"/>
    </source>
</evidence>
<evidence type="ECO:0000256" key="9">
    <source>
        <dbReference type="ARBA" id="ARBA00041206"/>
    </source>
</evidence>
<dbReference type="CDD" id="cd00866">
    <property type="entry name" value="PEBP_euk"/>
    <property type="match status" value="1"/>
</dbReference>
<protein>
    <recommendedName>
        <fullName evidence="8">Large ribosomal subunit protein mL38</fullName>
    </recommendedName>
    <alternativeName>
        <fullName evidence="9">39S ribosomal protein L38, mitochondrial</fullName>
    </alternativeName>
</protein>
<sequence length="346" mass="39906">MTLGHCAWQIRPSKMSAPLLRVLRDTAKSFTKISPPTPCPIANYGLSLISTRCLCTGASAGIDIGLPINQQSRTRIHRERKAWRIEKRKDPKFEQSARHRTLKIPLEEVIAEWETTSAPYQIRSVGHHYNIFQDLFDGADFLPQIIMHIGFDQGGEIAPVYRGNLMTPTEAASEPSVLFSSPPKDLWTLILVNPDGHLLDNNAEYLHWMVGNIPGNDISKGEVVCDYIKPFPAQGTGYHRFIFILFKQDGCIDFSQDKRNSPCHSLKERTFRTLDFYRRYEDVITPGGLNFFQCRWDKSVTDMYRQTLNMREPVYDYDAPPLYTAPQRKWPHKKRIEYLDKYIPPK</sequence>
<evidence type="ECO:0000256" key="4">
    <source>
        <dbReference type="ARBA" id="ARBA00023054"/>
    </source>
</evidence>